<keyword evidence="3" id="KW-1185">Reference proteome</keyword>
<dbReference type="HOGENOM" id="CLU_034619_0_0_1"/>
<dbReference type="PANTHER" id="PTHR47110:SF1">
    <property type="entry name" value="TESTIS-SPECIFIC EXPRESSED PROTEIN 55"/>
    <property type="match status" value="1"/>
</dbReference>
<feature type="region of interest" description="Disordered" evidence="1">
    <location>
        <begin position="1"/>
        <end position="134"/>
    </location>
</feature>
<accession>G3U367</accession>
<dbReference type="OMA" id="QPCKFEP"/>
<reference evidence="2" key="2">
    <citation type="submission" date="2025-08" db="UniProtKB">
        <authorList>
            <consortium name="Ensembl"/>
        </authorList>
    </citation>
    <scope>IDENTIFICATION</scope>
    <source>
        <strain evidence="2">Isolate ISIS603380</strain>
    </source>
</reference>
<dbReference type="Gene3D" id="1.20.890.10">
    <property type="entry name" value="cAMP-dependent protein kinase regulatory subunit, dimerization-anchoring domain"/>
    <property type="match status" value="1"/>
</dbReference>
<dbReference type="eggNOG" id="ENOG502QRWU">
    <property type="taxonomic scope" value="Eukaryota"/>
</dbReference>
<reference evidence="2 3" key="1">
    <citation type="submission" date="2009-06" db="EMBL/GenBank/DDBJ databases">
        <title>The Genome Sequence of Loxodonta africana (African elephant).</title>
        <authorList>
            <person name="Di Palma F."/>
            <person name="Heiman D."/>
            <person name="Young S."/>
            <person name="Johnson J."/>
            <person name="Lander E.S."/>
            <person name="Lindblad-Toh K."/>
        </authorList>
    </citation>
    <scope>NUCLEOTIDE SEQUENCE [LARGE SCALE GENOMIC DNA]</scope>
    <source>
        <strain evidence="2 3">Isolate ISIS603380</strain>
    </source>
</reference>
<reference evidence="2" key="3">
    <citation type="submission" date="2025-09" db="UniProtKB">
        <authorList>
            <consortium name="Ensembl"/>
        </authorList>
    </citation>
    <scope>IDENTIFICATION</scope>
    <source>
        <strain evidence="2">Isolate ISIS603380</strain>
    </source>
</reference>
<dbReference type="AlphaFoldDB" id="G3U367"/>
<proteinExistence type="predicted"/>
<dbReference type="GeneTree" id="ENSGT00940000154487"/>
<protein>
    <recommendedName>
        <fullName evidence="4">Testis expressed 55</fullName>
    </recommendedName>
</protein>
<feature type="compositionally biased region" description="Basic and acidic residues" evidence="1">
    <location>
        <begin position="14"/>
        <end position="31"/>
    </location>
</feature>
<dbReference type="Proteomes" id="UP000007646">
    <property type="component" value="Unassembled WGS sequence"/>
</dbReference>
<dbReference type="PANTHER" id="PTHR47110">
    <property type="entry name" value="TESTIS-SPECIFIC EXPRESSED PROTEIN 55"/>
    <property type="match status" value="1"/>
</dbReference>
<evidence type="ECO:0000256" key="1">
    <source>
        <dbReference type="SAM" id="MobiDB-lite"/>
    </source>
</evidence>
<dbReference type="STRING" id="9785.ENSLAFP00000022275"/>
<dbReference type="Pfam" id="PF17819">
    <property type="entry name" value="Tex55"/>
    <property type="match status" value="1"/>
</dbReference>
<evidence type="ECO:0000313" key="2">
    <source>
        <dbReference type="Ensembl" id="ENSLAFP00000022275.1"/>
    </source>
</evidence>
<dbReference type="InParanoid" id="G3U367"/>
<organism evidence="2 3">
    <name type="scientific">Loxodonta africana</name>
    <name type="common">African elephant</name>
    <dbReference type="NCBI Taxonomy" id="9785"/>
    <lineage>
        <taxon>Eukaryota</taxon>
        <taxon>Metazoa</taxon>
        <taxon>Chordata</taxon>
        <taxon>Craniata</taxon>
        <taxon>Vertebrata</taxon>
        <taxon>Euteleostomi</taxon>
        <taxon>Mammalia</taxon>
        <taxon>Eutheria</taxon>
        <taxon>Afrotheria</taxon>
        <taxon>Proboscidea</taxon>
        <taxon>Elephantidae</taxon>
        <taxon>Loxodonta</taxon>
    </lineage>
</organism>
<evidence type="ECO:0008006" key="4">
    <source>
        <dbReference type="Google" id="ProtNLM"/>
    </source>
</evidence>
<dbReference type="InterPro" id="IPR048377">
    <property type="entry name" value="TEX55_DD"/>
</dbReference>
<evidence type="ECO:0000313" key="3">
    <source>
        <dbReference type="Proteomes" id="UP000007646"/>
    </source>
</evidence>
<feature type="compositionally biased region" description="Polar residues" evidence="1">
    <location>
        <begin position="117"/>
        <end position="134"/>
    </location>
</feature>
<dbReference type="InterPro" id="IPR040760">
    <property type="entry name" value="Tex55"/>
</dbReference>
<dbReference type="GO" id="GO:0005634">
    <property type="term" value="C:nucleus"/>
    <property type="evidence" value="ECO:0007669"/>
    <property type="project" value="TreeGrafter"/>
</dbReference>
<feature type="compositionally biased region" description="Polar residues" evidence="1">
    <location>
        <begin position="1"/>
        <end position="13"/>
    </location>
</feature>
<name>G3U367_LOXAF</name>
<feature type="compositionally biased region" description="Basic and acidic residues" evidence="1">
    <location>
        <begin position="38"/>
        <end position="114"/>
    </location>
</feature>
<dbReference type="SUPFAM" id="SSF47391">
    <property type="entry name" value="Dimerization-anchoring domain of cAMP-dependent PK regulatory subunit"/>
    <property type="match status" value="1"/>
</dbReference>
<dbReference type="Ensembl" id="ENSLAFT00000016467.3">
    <property type="protein sequence ID" value="ENSLAFP00000022275.1"/>
    <property type="gene ID" value="ENSLAFG00000016469.3"/>
</dbReference>
<dbReference type="CDD" id="cd22975">
    <property type="entry name" value="DD_TEX55"/>
    <property type="match status" value="1"/>
</dbReference>
<sequence>KMSGQADQRTSGQTDHRLSGQADRRTSEQTRHRLSTQADRRTSEQTDRRLSFQADRRTSEQTDRRLSTQADRRTSEQTDRRLSFLADRRTSEQTDRRLSFLADRRTSEQTDHRMSIQADQRTSGQTGHRLSSQADNRVDYQADHLVDKQDYYNEDYLTDYGASGQFSYSTFTQFEDSKEDKEDDYRVQPCKFKDSQTDLSSSKVSLAVETEMKSATFLQTYNPSDSRLTNFFPAKDQTPFQRFPSIPTKLDSTLGQGKSQAIETTPDYISQFEQEKSFYEHKQTYRKRFPSMVYDDPYQVALRYMEKHNILQIFQQITENLVYERPEDPLHFMLCQVWNRREKKKKKNFS</sequence>